<proteinExistence type="predicted"/>
<gene>
    <name evidence="1" type="ORF">SAMN05428964_103404</name>
</gene>
<evidence type="ECO:0000313" key="2">
    <source>
        <dbReference type="Proteomes" id="UP000219068"/>
    </source>
</evidence>
<evidence type="ECO:0000313" key="1">
    <source>
        <dbReference type="EMBL" id="SOC21439.1"/>
    </source>
</evidence>
<protein>
    <submittedName>
        <fullName evidence="1">Uncharacterized protein</fullName>
    </submittedName>
</protein>
<dbReference type="EMBL" id="OBMM01000003">
    <property type="protein sequence ID" value="SOC21439.1"/>
    <property type="molecule type" value="Genomic_DNA"/>
</dbReference>
<sequence length="153" mass="17534">MHFLARALNLLRFSREKRTGTPEAEKEATEPFCDALPGIELPVISVILLLRNPAQSSAEEALRLRAEYLDKTLPDWRYFPDTFFIETPDMRLSAFTSSGRVQSIIWKSHDSSTEVHSSCEEALNQMYRETRSDSSRDILGTVIRYLPRPILMA</sequence>
<name>A0A285TH15_9PROT</name>
<organism evidence="1 2">
    <name type="scientific">Thalassospira xiamenensis</name>
    <dbReference type="NCBI Taxonomy" id="220697"/>
    <lineage>
        <taxon>Bacteria</taxon>
        <taxon>Pseudomonadati</taxon>
        <taxon>Pseudomonadota</taxon>
        <taxon>Alphaproteobacteria</taxon>
        <taxon>Rhodospirillales</taxon>
        <taxon>Thalassospiraceae</taxon>
        <taxon>Thalassospira</taxon>
    </lineage>
</organism>
<accession>A0A285TH15</accession>
<dbReference type="Proteomes" id="UP000219068">
    <property type="component" value="Unassembled WGS sequence"/>
</dbReference>
<dbReference type="AlphaFoldDB" id="A0A285TH15"/>
<reference evidence="1 2" key="1">
    <citation type="submission" date="2017-08" db="EMBL/GenBank/DDBJ databases">
        <authorList>
            <person name="de Groot N.N."/>
        </authorList>
    </citation>
    <scope>NUCLEOTIDE SEQUENCE [LARGE SCALE GENOMIC DNA]</scope>
    <source>
        <strain evidence="1 2">USBA 78</strain>
    </source>
</reference>